<feature type="compositionally biased region" description="Acidic residues" evidence="2">
    <location>
        <begin position="68"/>
        <end position="77"/>
    </location>
</feature>
<accession>A0A642UVR5</accession>
<feature type="region of interest" description="Disordered" evidence="2">
    <location>
        <begin position="444"/>
        <end position="601"/>
    </location>
</feature>
<proteinExistence type="predicted"/>
<dbReference type="AlphaFoldDB" id="A0A642UVR5"/>
<dbReference type="InterPro" id="IPR018564">
    <property type="entry name" value="Repl_chkpnt_MRC1_dom"/>
</dbReference>
<keyword evidence="1" id="KW-0175">Coiled coil</keyword>
<feature type="compositionally biased region" description="Polar residues" evidence="2">
    <location>
        <begin position="218"/>
        <end position="228"/>
    </location>
</feature>
<feature type="compositionally biased region" description="Acidic residues" evidence="2">
    <location>
        <begin position="912"/>
        <end position="927"/>
    </location>
</feature>
<dbReference type="OMA" id="NPHEIRE"/>
<feature type="domain" description="DNA replication checkpoint mediator MRC1" evidence="3">
    <location>
        <begin position="677"/>
        <end position="813"/>
    </location>
</feature>
<keyword evidence="5" id="KW-1185">Reference proteome</keyword>
<evidence type="ECO:0000256" key="2">
    <source>
        <dbReference type="SAM" id="MobiDB-lite"/>
    </source>
</evidence>
<gene>
    <name evidence="4" type="ORF">DIURU_002317</name>
</gene>
<comment type="caution">
    <text evidence="4">The sequence shown here is derived from an EMBL/GenBank/DDBJ whole genome shotgun (WGS) entry which is preliminary data.</text>
</comment>
<feature type="region of interest" description="Disordered" evidence="2">
    <location>
        <begin position="688"/>
        <end position="712"/>
    </location>
</feature>
<feature type="region of interest" description="Disordered" evidence="2">
    <location>
        <begin position="904"/>
        <end position="927"/>
    </location>
</feature>
<feature type="compositionally biased region" description="Polar residues" evidence="2">
    <location>
        <begin position="191"/>
        <end position="201"/>
    </location>
</feature>
<feature type="region of interest" description="Disordered" evidence="2">
    <location>
        <begin position="24"/>
        <end position="90"/>
    </location>
</feature>
<feature type="compositionally biased region" description="Polar residues" evidence="2">
    <location>
        <begin position="280"/>
        <end position="300"/>
    </location>
</feature>
<dbReference type="Pfam" id="PF09444">
    <property type="entry name" value="MRC1"/>
    <property type="match status" value="1"/>
</dbReference>
<feature type="compositionally biased region" description="Polar residues" evidence="2">
    <location>
        <begin position="515"/>
        <end position="525"/>
    </location>
</feature>
<dbReference type="OrthoDB" id="2130597at2759"/>
<dbReference type="RefSeq" id="XP_034013011.1">
    <property type="nucleotide sequence ID" value="XM_034154955.1"/>
</dbReference>
<evidence type="ECO:0000313" key="5">
    <source>
        <dbReference type="Proteomes" id="UP000449547"/>
    </source>
</evidence>
<sequence length="1020" mass="113991">MDPTQRLRDSSGLLEAIKRRITGVPEPVESPNPIVESVDPKVVDDAPTQVVAPEEPIHTQVNSSDEPEHNEESEDEFSFSTSMLAVNNDETQKLPQLPINHAELAPPQKPQATPIDVTQPVNSTADVTQNVSPTIDDSTTQVIAPLAETQVVADDASSDEIPVELTAEERQARILELAAKRRASRERMLQEIQSENANAQPSDDDDDDDDLEIESASKVITQARTSTKQLEEAEKFLGIRKRARDIRPDFAPVANQAKQSLMAGFDDSDNDDDNMMQSQSRQLESTPNTSPQQPEQSKLASSPREVGSDPITRYLDSVRAFSSAEPPSELELDDSESDSIPSLRKDQELEIKSKFSRRIVGEDSKGNKIPVSVRRLVPTDRKQNINKVILDLRKTTVNQIEEQRKADPNYEILEEIERDEAMMGSLLEQEIERNQAIRRKERARARRRQRAANNDNDEEEAAVSDVSVADSIYSSDNIEESEGEAVDHSSDDESEDDQLQIGSSQSRKDDAFMFETNSANDTDSGSKGIVPKGQTKPLMADHDHKTSEDDDSISSAHDRSAELDAPADANTSILTFSDLNTSEIGIEPTQVDPTQMDVDSEDEEVINPALLKRGRRKIAAAVAAVGAPVETIEEEDDEIDEASRQEMLKQQAEAYKKKIRKQELKERKRRKALERNAGVKEILNNEAVESEDEWQGIGGADGDLSDDVNSEDERMIDDALDLDLNDEEIRKKFMEQYKIKDKEQLERLLDDIKNHRLSKRAAARGLDLEFSDEEDEILMAYRRQKRAEQIARMAANRDQLKKLASDKQHAFFTTIEEPQSVITIDSDENSSTPSDDDDGSQLKRKMIIKEDFVQKQLSFLSAKRDDYTQLNALAKLQHGFIDDDGAIEDISVLKSKCMSHLASQSRKRSIAEVEEGGDTDADDDDDDQFVQLKRPSMVQSFRKTSPDQVIINEGRPTFSGVTVNKQFKAAAGSKASISYMSKQQASAKVSLKSAKQEMIERSVLKSKQNRSNLFTSSGFD</sequence>
<dbReference type="GeneID" id="54780968"/>
<feature type="compositionally biased region" description="Acidic residues" evidence="2">
    <location>
        <begin position="202"/>
        <end position="213"/>
    </location>
</feature>
<feature type="compositionally biased region" description="Polar residues" evidence="2">
    <location>
        <begin position="569"/>
        <end position="583"/>
    </location>
</feature>
<feature type="region of interest" description="Disordered" evidence="2">
    <location>
        <begin position="183"/>
        <end position="345"/>
    </location>
</feature>
<feature type="coiled-coil region" evidence="1">
    <location>
        <begin position="645"/>
        <end position="676"/>
    </location>
</feature>
<dbReference type="EMBL" id="SWFT01000066">
    <property type="protein sequence ID" value="KAA8903805.1"/>
    <property type="molecule type" value="Genomic_DNA"/>
</dbReference>
<feature type="compositionally biased region" description="Acidic residues" evidence="2">
    <location>
        <begin position="328"/>
        <end position="337"/>
    </location>
</feature>
<dbReference type="VEuPathDB" id="FungiDB:DIURU_002317"/>
<organism evidence="4 5">
    <name type="scientific">Diutina rugosa</name>
    <name type="common">Yeast</name>
    <name type="synonym">Candida rugosa</name>
    <dbReference type="NCBI Taxonomy" id="5481"/>
    <lineage>
        <taxon>Eukaryota</taxon>
        <taxon>Fungi</taxon>
        <taxon>Dikarya</taxon>
        <taxon>Ascomycota</taxon>
        <taxon>Saccharomycotina</taxon>
        <taxon>Pichiomycetes</taxon>
        <taxon>Debaryomycetaceae</taxon>
        <taxon>Diutina</taxon>
    </lineage>
</organism>
<evidence type="ECO:0000256" key="1">
    <source>
        <dbReference type="SAM" id="Coils"/>
    </source>
</evidence>
<evidence type="ECO:0000313" key="4">
    <source>
        <dbReference type="EMBL" id="KAA8903805.1"/>
    </source>
</evidence>
<protein>
    <recommendedName>
        <fullName evidence="3">DNA replication checkpoint mediator MRC1 domain-containing protein</fullName>
    </recommendedName>
</protein>
<evidence type="ECO:0000259" key="3">
    <source>
        <dbReference type="Pfam" id="PF09444"/>
    </source>
</evidence>
<reference evidence="4 5" key="1">
    <citation type="submission" date="2019-07" db="EMBL/GenBank/DDBJ databases">
        <title>Genome assembly of two rare yeast pathogens: Diutina rugosa and Trichomonascus ciferrii.</title>
        <authorList>
            <person name="Mixao V."/>
            <person name="Saus E."/>
            <person name="Hansen A."/>
            <person name="Lass-Flor C."/>
            <person name="Gabaldon T."/>
        </authorList>
    </citation>
    <scope>NUCLEOTIDE SEQUENCE [LARGE SCALE GENOMIC DNA]</scope>
    <source>
        <strain evidence="4 5">CBS 613</strain>
    </source>
</reference>
<dbReference type="Proteomes" id="UP000449547">
    <property type="component" value="Unassembled WGS sequence"/>
</dbReference>
<name>A0A642UVR5_DIURU</name>